<keyword evidence="2" id="KW-1185">Reference proteome</keyword>
<proteinExistence type="predicted"/>
<dbReference type="InterPro" id="IPR013406">
    <property type="entry name" value="CHP02574_addiction_mod"/>
</dbReference>
<evidence type="ECO:0000313" key="2">
    <source>
        <dbReference type="Proteomes" id="UP000683493"/>
    </source>
</evidence>
<sequence>MATTTISKRQQLPPLERLQLVDHLLQSLDASLPFHVASLN</sequence>
<name>A0ABX8JM94_9BACT</name>
<dbReference type="Pfam" id="PF09720">
    <property type="entry name" value="Unstab_antitox"/>
    <property type="match status" value="1"/>
</dbReference>
<evidence type="ECO:0000313" key="1">
    <source>
        <dbReference type="EMBL" id="QWV99096.1"/>
    </source>
</evidence>
<accession>A0ABX8JM94</accession>
<organism evidence="1 2">
    <name type="scientific">Geomonas diazotrophica</name>
    <dbReference type="NCBI Taxonomy" id="2843197"/>
    <lineage>
        <taxon>Bacteria</taxon>
        <taxon>Pseudomonadati</taxon>
        <taxon>Thermodesulfobacteriota</taxon>
        <taxon>Desulfuromonadia</taxon>
        <taxon>Geobacterales</taxon>
        <taxon>Geobacteraceae</taxon>
        <taxon>Geomonas</taxon>
    </lineage>
</organism>
<dbReference type="Proteomes" id="UP000683493">
    <property type="component" value="Chromosome"/>
</dbReference>
<reference evidence="1 2" key="1">
    <citation type="submission" date="2021-06" db="EMBL/GenBank/DDBJ databases">
        <title>Gemonas diversity in paddy soil.</title>
        <authorList>
            <person name="Liu G."/>
        </authorList>
    </citation>
    <scope>NUCLEOTIDE SEQUENCE [LARGE SCALE GENOMIC DNA]</scope>
    <source>
        <strain evidence="1 2">RG29</strain>
    </source>
</reference>
<dbReference type="EMBL" id="CP076724">
    <property type="protein sequence ID" value="QWV99096.1"/>
    <property type="molecule type" value="Genomic_DNA"/>
</dbReference>
<gene>
    <name evidence="1" type="ORF">KP005_07395</name>
</gene>
<protein>
    <submittedName>
        <fullName evidence="1">Addiction module protein</fullName>
    </submittedName>
</protein>